<keyword evidence="3" id="KW-1185">Reference proteome</keyword>
<name>A0AAD2JKI5_9STRA</name>
<sequence>MKLLILLVPTLASAFSLAPLCRTGSTTLLRADASSSAEEEDDGLVLDGLDKKMNQFKTEYSFSESDYLAAARKRAEERKESVNSGASDEDWKKMAETKESQFGKVDDWDNSVKEAGNADSQILMFTDPPADGEGGEEGESGDKLLLF</sequence>
<evidence type="ECO:0000313" key="2">
    <source>
        <dbReference type="EMBL" id="CAJ1958620.1"/>
    </source>
</evidence>
<comment type="caution">
    <text evidence="2">The sequence shown here is derived from an EMBL/GenBank/DDBJ whole genome shotgun (WGS) entry which is preliminary data.</text>
</comment>
<dbReference type="EMBL" id="CAKOGP040001980">
    <property type="protein sequence ID" value="CAJ1958620.1"/>
    <property type="molecule type" value="Genomic_DNA"/>
</dbReference>
<gene>
    <name evidence="2" type="ORF">CYCCA115_LOCUS17267</name>
</gene>
<feature type="region of interest" description="Disordered" evidence="1">
    <location>
        <begin position="73"/>
        <end position="147"/>
    </location>
</feature>
<reference evidence="2" key="1">
    <citation type="submission" date="2023-08" db="EMBL/GenBank/DDBJ databases">
        <authorList>
            <person name="Audoor S."/>
            <person name="Bilcke G."/>
        </authorList>
    </citation>
    <scope>NUCLEOTIDE SEQUENCE</scope>
</reference>
<feature type="compositionally biased region" description="Basic and acidic residues" evidence="1">
    <location>
        <begin position="89"/>
        <end position="112"/>
    </location>
</feature>
<accession>A0AAD2JKI5</accession>
<protein>
    <submittedName>
        <fullName evidence="2">Uncharacterized protein</fullName>
    </submittedName>
</protein>
<dbReference type="AlphaFoldDB" id="A0AAD2JKI5"/>
<evidence type="ECO:0000256" key="1">
    <source>
        <dbReference type="SAM" id="MobiDB-lite"/>
    </source>
</evidence>
<proteinExistence type="predicted"/>
<organism evidence="2 3">
    <name type="scientific">Cylindrotheca closterium</name>
    <dbReference type="NCBI Taxonomy" id="2856"/>
    <lineage>
        <taxon>Eukaryota</taxon>
        <taxon>Sar</taxon>
        <taxon>Stramenopiles</taxon>
        <taxon>Ochrophyta</taxon>
        <taxon>Bacillariophyta</taxon>
        <taxon>Bacillariophyceae</taxon>
        <taxon>Bacillariophycidae</taxon>
        <taxon>Bacillariales</taxon>
        <taxon>Bacillariaceae</taxon>
        <taxon>Cylindrotheca</taxon>
    </lineage>
</organism>
<evidence type="ECO:0000313" key="3">
    <source>
        <dbReference type="Proteomes" id="UP001295423"/>
    </source>
</evidence>
<dbReference type="Proteomes" id="UP001295423">
    <property type="component" value="Unassembled WGS sequence"/>
</dbReference>